<dbReference type="PANTHER" id="PTHR43711:SF31">
    <property type="entry name" value="HISTIDINE KINASE"/>
    <property type="match status" value="1"/>
</dbReference>
<dbReference type="SMART" id="SM00387">
    <property type="entry name" value="HATPase_c"/>
    <property type="match status" value="1"/>
</dbReference>
<dbReference type="SMART" id="SM00388">
    <property type="entry name" value="HisKA"/>
    <property type="match status" value="1"/>
</dbReference>
<dbReference type="Proteomes" id="UP001501771">
    <property type="component" value="Unassembled WGS sequence"/>
</dbReference>
<dbReference type="CDD" id="cd00082">
    <property type="entry name" value="HisKA"/>
    <property type="match status" value="1"/>
</dbReference>
<evidence type="ECO:0000313" key="11">
    <source>
        <dbReference type="Proteomes" id="UP001501771"/>
    </source>
</evidence>
<organism evidence="10 11">
    <name type="scientific">Nocardioides koreensis</name>
    <dbReference type="NCBI Taxonomy" id="433651"/>
    <lineage>
        <taxon>Bacteria</taxon>
        <taxon>Bacillati</taxon>
        <taxon>Actinomycetota</taxon>
        <taxon>Actinomycetes</taxon>
        <taxon>Propionibacteriales</taxon>
        <taxon>Nocardioidaceae</taxon>
        <taxon>Nocardioides</taxon>
    </lineage>
</organism>
<feature type="coiled-coil region" evidence="8">
    <location>
        <begin position="151"/>
        <end position="227"/>
    </location>
</feature>
<evidence type="ECO:0000313" key="10">
    <source>
        <dbReference type="EMBL" id="GAA2142111.1"/>
    </source>
</evidence>
<protein>
    <recommendedName>
        <fullName evidence="3">histidine kinase</fullName>
        <ecNumber evidence="3">2.7.13.3</ecNumber>
    </recommendedName>
</protein>
<dbReference type="Gene3D" id="3.30.565.10">
    <property type="entry name" value="Histidine kinase-like ATPase, C-terminal domain"/>
    <property type="match status" value="1"/>
</dbReference>
<evidence type="ECO:0000256" key="3">
    <source>
        <dbReference type="ARBA" id="ARBA00012438"/>
    </source>
</evidence>
<evidence type="ECO:0000259" key="9">
    <source>
        <dbReference type="PROSITE" id="PS50109"/>
    </source>
</evidence>
<gene>
    <name evidence="10" type="ORF">GCM10009844_12980</name>
</gene>
<dbReference type="InterPro" id="IPR004358">
    <property type="entry name" value="Sig_transdc_His_kin-like_C"/>
</dbReference>
<keyword evidence="8" id="KW-0175">Coiled coil</keyword>
<keyword evidence="6" id="KW-0418">Kinase</keyword>
<dbReference type="Pfam" id="PF02518">
    <property type="entry name" value="HATPase_c"/>
    <property type="match status" value="1"/>
</dbReference>
<reference evidence="11" key="1">
    <citation type="journal article" date="2019" name="Int. J. Syst. Evol. Microbiol.">
        <title>The Global Catalogue of Microorganisms (GCM) 10K type strain sequencing project: providing services to taxonomists for standard genome sequencing and annotation.</title>
        <authorList>
            <consortium name="The Broad Institute Genomics Platform"/>
            <consortium name="The Broad Institute Genome Sequencing Center for Infectious Disease"/>
            <person name="Wu L."/>
            <person name="Ma J."/>
        </authorList>
    </citation>
    <scope>NUCLEOTIDE SEQUENCE [LARGE SCALE GENOMIC DNA]</scope>
    <source>
        <strain evidence="11">JCM 16022</strain>
    </source>
</reference>
<keyword evidence="11" id="KW-1185">Reference proteome</keyword>
<name>A0ABP5LBS3_9ACTN</name>
<dbReference type="Gene3D" id="1.10.287.130">
    <property type="match status" value="1"/>
</dbReference>
<evidence type="ECO:0000256" key="7">
    <source>
        <dbReference type="ARBA" id="ARBA00023012"/>
    </source>
</evidence>
<dbReference type="InterPro" id="IPR036097">
    <property type="entry name" value="HisK_dim/P_sf"/>
</dbReference>
<dbReference type="EMBL" id="BAAAQR010000003">
    <property type="protein sequence ID" value="GAA2142111.1"/>
    <property type="molecule type" value="Genomic_DNA"/>
</dbReference>
<evidence type="ECO:0000256" key="8">
    <source>
        <dbReference type="SAM" id="Coils"/>
    </source>
</evidence>
<dbReference type="PROSITE" id="PS50109">
    <property type="entry name" value="HIS_KIN"/>
    <property type="match status" value="1"/>
</dbReference>
<sequence>MSGETILRVHLEAESDVFAARRVGRDCSAALGLDRLDAVRVATALSEVSREVVLAGGGDLTFSFVPPDTISVVLVVSGAAVASGSLPRSASWEAGLEAANRLMDQVDVALGPDGRPTVTLSKRLGSRVEMTADRRAELNRRLQHHAARTPGEELREQNRELIAALEEVRRQKADLEVANAELEETNRGVMALYDELSTELERTNKGVVALYAEIDDKNRQLREASEAKSRFLRSISHELRTPGNSILGLTRLLLDDGGGYPLDTEQQEQIGYIRTSAEDLLRLVNELLDLAKAESGHLDATLRDVSLQQLFEELRGTIEPLLRPAVALVADDPGAAGRLRSDPELIRHVLRNLLSNAAKFTEAGEIGLSAHRDGDRVLVEVRDTGLGMSPEDQVHVFEEFYQVRTPLHATVRGTGLGLPFAQRVARALGGELTLRSEQDVGSVFTLSLPVAGPAPDAGAAVEAGEG</sequence>
<comment type="caution">
    <text evidence="10">The sequence shown here is derived from an EMBL/GenBank/DDBJ whole genome shotgun (WGS) entry which is preliminary data.</text>
</comment>
<accession>A0ABP5LBS3</accession>
<dbReference type="InterPro" id="IPR036890">
    <property type="entry name" value="HATPase_C_sf"/>
</dbReference>
<evidence type="ECO:0000256" key="4">
    <source>
        <dbReference type="ARBA" id="ARBA00022553"/>
    </source>
</evidence>
<keyword evidence="7" id="KW-0902">Two-component regulatory system</keyword>
<dbReference type="SUPFAM" id="SSF47384">
    <property type="entry name" value="Homodimeric domain of signal transducing histidine kinase"/>
    <property type="match status" value="1"/>
</dbReference>
<dbReference type="Pfam" id="PF00512">
    <property type="entry name" value="HisKA"/>
    <property type="match status" value="1"/>
</dbReference>
<dbReference type="InterPro" id="IPR003594">
    <property type="entry name" value="HATPase_dom"/>
</dbReference>
<dbReference type="InterPro" id="IPR005467">
    <property type="entry name" value="His_kinase_dom"/>
</dbReference>
<evidence type="ECO:0000256" key="2">
    <source>
        <dbReference type="ARBA" id="ARBA00004236"/>
    </source>
</evidence>
<keyword evidence="10" id="KW-0547">Nucleotide-binding</keyword>
<proteinExistence type="predicted"/>
<comment type="catalytic activity">
    <reaction evidence="1">
        <text>ATP + protein L-histidine = ADP + protein N-phospho-L-histidine.</text>
        <dbReference type="EC" id="2.7.13.3"/>
    </reaction>
</comment>
<comment type="subcellular location">
    <subcellularLocation>
        <location evidence="2">Cell membrane</location>
    </subcellularLocation>
</comment>
<keyword evidence="4" id="KW-0597">Phosphoprotein</keyword>
<keyword evidence="5" id="KW-0808">Transferase</keyword>
<evidence type="ECO:0000256" key="5">
    <source>
        <dbReference type="ARBA" id="ARBA00022679"/>
    </source>
</evidence>
<dbReference type="PANTHER" id="PTHR43711">
    <property type="entry name" value="TWO-COMPONENT HISTIDINE KINASE"/>
    <property type="match status" value="1"/>
</dbReference>
<keyword evidence="10" id="KW-0067">ATP-binding</keyword>
<feature type="domain" description="Histidine kinase" evidence="9">
    <location>
        <begin position="234"/>
        <end position="452"/>
    </location>
</feature>
<evidence type="ECO:0000256" key="6">
    <source>
        <dbReference type="ARBA" id="ARBA00022777"/>
    </source>
</evidence>
<dbReference type="RefSeq" id="WP_344149288.1">
    <property type="nucleotide sequence ID" value="NZ_BAAAQR010000003.1"/>
</dbReference>
<dbReference type="SUPFAM" id="SSF55874">
    <property type="entry name" value="ATPase domain of HSP90 chaperone/DNA topoisomerase II/histidine kinase"/>
    <property type="match status" value="1"/>
</dbReference>
<dbReference type="GO" id="GO:0005524">
    <property type="term" value="F:ATP binding"/>
    <property type="evidence" value="ECO:0007669"/>
    <property type="project" value="UniProtKB-KW"/>
</dbReference>
<dbReference type="EC" id="2.7.13.3" evidence="3"/>
<dbReference type="PRINTS" id="PR00344">
    <property type="entry name" value="BCTRLSENSOR"/>
</dbReference>
<evidence type="ECO:0000256" key="1">
    <source>
        <dbReference type="ARBA" id="ARBA00000085"/>
    </source>
</evidence>
<dbReference type="InterPro" id="IPR003661">
    <property type="entry name" value="HisK_dim/P_dom"/>
</dbReference>
<dbReference type="InterPro" id="IPR050736">
    <property type="entry name" value="Sensor_HK_Regulatory"/>
</dbReference>